<evidence type="ECO:0000313" key="3">
    <source>
        <dbReference type="Proteomes" id="UP000265520"/>
    </source>
</evidence>
<feature type="compositionally biased region" description="Basic and acidic residues" evidence="1">
    <location>
        <begin position="1"/>
        <end position="13"/>
    </location>
</feature>
<accession>A0A392T714</accession>
<protein>
    <submittedName>
        <fullName evidence="2">Uncharacterized protein</fullName>
    </submittedName>
</protein>
<organism evidence="2 3">
    <name type="scientific">Trifolium medium</name>
    <dbReference type="NCBI Taxonomy" id="97028"/>
    <lineage>
        <taxon>Eukaryota</taxon>
        <taxon>Viridiplantae</taxon>
        <taxon>Streptophyta</taxon>
        <taxon>Embryophyta</taxon>
        <taxon>Tracheophyta</taxon>
        <taxon>Spermatophyta</taxon>
        <taxon>Magnoliopsida</taxon>
        <taxon>eudicotyledons</taxon>
        <taxon>Gunneridae</taxon>
        <taxon>Pentapetalae</taxon>
        <taxon>rosids</taxon>
        <taxon>fabids</taxon>
        <taxon>Fabales</taxon>
        <taxon>Fabaceae</taxon>
        <taxon>Papilionoideae</taxon>
        <taxon>50 kb inversion clade</taxon>
        <taxon>NPAAA clade</taxon>
        <taxon>Hologalegina</taxon>
        <taxon>IRL clade</taxon>
        <taxon>Trifolieae</taxon>
        <taxon>Trifolium</taxon>
    </lineage>
</organism>
<feature type="region of interest" description="Disordered" evidence="1">
    <location>
        <begin position="1"/>
        <end position="86"/>
    </location>
</feature>
<feature type="compositionally biased region" description="Acidic residues" evidence="1">
    <location>
        <begin position="76"/>
        <end position="86"/>
    </location>
</feature>
<dbReference type="Proteomes" id="UP000265520">
    <property type="component" value="Unassembled WGS sequence"/>
</dbReference>
<dbReference type="EMBL" id="LXQA010506803">
    <property type="protein sequence ID" value="MCI56085.1"/>
    <property type="molecule type" value="Genomic_DNA"/>
</dbReference>
<dbReference type="AlphaFoldDB" id="A0A392T714"/>
<comment type="caution">
    <text evidence="2">The sequence shown here is derived from an EMBL/GenBank/DDBJ whole genome shotgun (WGS) entry which is preliminary data.</text>
</comment>
<name>A0A392T714_9FABA</name>
<feature type="non-terminal residue" evidence="2">
    <location>
        <position position="86"/>
    </location>
</feature>
<proteinExistence type="predicted"/>
<sequence>MEGNKVEKSADKRSRSKKGRKKSETSTSQTIRTKGKNELKVNQEIILSDSDGTDEDWREFLRTHQPHESRPNASSSDEDDGTITEE</sequence>
<feature type="compositionally biased region" description="Basic and acidic residues" evidence="1">
    <location>
        <begin position="58"/>
        <end position="70"/>
    </location>
</feature>
<evidence type="ECO:0000256" key="1">
    <source>
        <dbReference type="SAM" id="MobiDB-lite"/>
    </source>
</evidence>
<keyword evidence="3" id="KW-1185">Reference proteome</keyword>
<evidence type="ECO:0000313" key="2">
    <source>
        <dbReference type="EMBL" id="MCI56085.1"/>
    </source>
</evidence>
<reference evidence="2 3" key="1">
    <citation type="journal article" date="2018" name="Front. Plant Sci.">
        <title>Red Clover (Trifolium pratense) and Zigzag Clover (T. medium) - A Picture of Genomic Similarities and Differences.</title>
        <authorList>
            <person name="Dluhosova J."/>
            <person name="Istvanek J."/>
            <person name="Nedelnik J."/>
            <person name="Repkova J."/>
        </authorList>
    </citation>
    <scope>NUCLEOTIDE SEQUENCE [LARGE SCALE GENOMIC DNA]</scope>
    <source>
        <strain evidence="3">cv. 10/8</strain>
        <tissue evidence="2">Leaf</tissue>
    </source>
</reference>